<keyword evidence="3" id="KW-0687">Ribonucleoprotein</keyword>
<organism evidence="4 5">
    <name type="scientific">Stylophora pistillata</name>
    <name type="common">Smooth cauliflower coral</name>
    <dbReference type="NCBI Taxonomy" id="50429"/>
    <lineage>
        <taxon>Eukaryota</taxon>
        <taxon>Metazoa</taxon>
        <taxon>Cnidaria</taxon>
        <taxon>Anthozoa</taxon>
        <taxon>Hexacorallia</taxon>
        <taxon>Scleractinia</taxon>
        <taxon>Astrocoeniina</taxon>
        <taxon>Pocilloporidae</taxon>
        <taxon>Stylophora</taxon>
    </lineage>
</organism>
<dbReference type="GO" id="GO:0032543">
    <property type="term" value="P:mitochondrial translation"/>
    <property type="evidence" value="ECO:0007669"/>
    <property type="project" value="TreeGrafter"/>
</dbReference>
<dbReference type="CDD" id="cd00364">
    <property type="entry name" value="Ribosomal_uS17"/>
    <property type="match status" value="1"/>
</dbReference>
<keyword evidence="2 4" id="KW-0689">Ribosomal protein</keyword>
<evidence type="ECO:0000256" key="1">
    <source>
        <dbReference type="ARBA" id="ARBA00010254"/>
    </source>
</evidence>
<evidence type="ECO:0000256" key="2">
    <source>
        <dbReference type="ARBA" id="ARBA00022980"/>
    </source>
</evidence>
<comment type="similarity">
    <text evidence="1">Belongs to the universal ribosomal protein uS17 family.</text>
</comment>
<reference evidence="5" key="1">
    <citation type="journal article" date="2017" name="bioRxiv">
        <title>Comparative analysis of the genomes of Stylophora pistillata and Acropora digitifera provides evidence for extensive differences between species of corals.</title>
        <authorList>
            <person name="Voolstra C.R."/>
            <person name="Li Y."/>
            <person name="Liew Y.J."/>
            <person name="Baumgarten S."/>
            <person name="Zoccola D."/>
            <person name="Flot J.-F."/>
            <person name="Tambutte S."/>
            <person name="Allemand D."/>
            <person name="Aranda M."/>
        </authorList>
    </citation>
    <scope>NUCLEOTIDE SEQUENCE [LARGE SCALE GENOMIC DNA]</scope>
</reference>
<dbReference type="Gene3D" id="2.40.50.140">
    <property type="entry name" value="Nucleic acid-binding proteins"/>
    <property type="match status" value="1"/>
</dbReference>
<dbReference type="OrthoDB" id="274752at2759"/>
<protein>
    <submittedName>
        <fullName evidence="4">28S ribosomal protein S17, mitochondrial</fullName>
    </submittedName>
</protein>
<dbReference type="InterPro" id="IPR039193">
    <property type="entry name" value="Ribosomal_uS17m_metazoa"/>
</dbReference>
<dbReference type="STRING" id="50429.A0A2B4SUQ2"/>
<dbReference type="Proteomes" id="UP000225706">
    <property type="component" value="Unassembled WGS sequence"/>
</dbReference>
<evidence type="ECO:0000313" key="5">
    <source>
        <dbReference type="Proteomes" id="UP000225706"/>
    </source>
</evidence>
<dbReference type="AlphaFoldDB" id="A0A2B4SUQ2"/>
<dbReference type="GO" id="GO:0003735">
    <property type="term" value="F:structural constituent of ribosome"/>
    <property type="evidence" value="ECO:0007669"/>
    <property type="project" value="InterPro"/>
</dbReference>
<keyword evidence="5" id="KW-1185">Reference proteome</keyword>
<dbReference type="GO" id="GO:0005763">
    <property type="term" value="C:mitochondrial small ribosomal subunit"/>
    <property type="evidence" value="ECO:0007669"/>
    <property type="project" value="InterPro"/>
</dbReference>
<dbReference type="PANTHER" id="PTHR24088">
    <property type="entry name" value="28S RIBOSOMAL PROTEIN S17, MITOCHONDRIAL"/>
    <property type="match status" value="1"/>
</dbReference>
<dbReference type="EMBL" id="LSMT01000025">
    <property type="protein sequence ID" value="PFX32298.1"/>
    <property type="molecule type" value="Genomic_DNA"/>
</dbReference>
<name>A0A2B4SUQ2_STYPI</name>
<evidence type="ECO:0000256" key="3">
    <source>
        <dbReference type="ARBA" id="ARBA00023274"/>
    </source>
</evidence>
<dbReference type="SUPFAM" id="SSF50249">
    <property type="entry name" value="Nucleic acid-binding proteins"/>
    <property type="match status" value="1"/>
</dbReference>
<proteinExistence type="inferred from homology"/>
<sequence>MAQFVGTVIGTKMNKTAKVLVTRLALYNKLKTFFNERKVYFAHDENDECARGDLVIIKECQRLSKKKYFTVTEIVDKVPRVVDPETGQIIVQDNRE</sequence>
<accession>A0A2B4SUQ2</accession>
<dbReference type="PANTHER" id="PTHR24088:SF0">
    <property type="entry name" value="SMALL RIBOSOMAL SUBUNIT PROTEIN US17M"/>
    <property type="match status" value="1"/>
</dbReference>
<dbReference type="InterPro" id="IPR012340">
    <property type="entry name" value="NA-bd_OB-fold"/>
</dbReference>
<dbReference type="InterPro" id="IPR000266">
    <property type="entry name" value="Ribosomal_uS17"/>
</dbReference>
<evidence type="ECO:0000313" key="4">
    <source>
        <dbReference type="EMBL" id="PFX32298.1"/>
    </source>
</evidence>
<gene>
    <name evidence="4" type="primary">MRPS17</name>
    <name evidence="4" type="ORF">AWC38_SpisGene2933</name>
</gene>
<dbReference type="Pfam" id="PF00366">
    <property type="entry name" value="Ribosomal_S17"/>
    <property type="match status" value="1"/>
</dbReference>
<comment type="caution">
    <text evidence="4">The sequence shown here is derived from an EMBL/GenBank/DDBJ whole genome shotgun (WGS) entry which is preliminary data.</text>
</comment>